<dbReference type="RefSeq" id="WP_312742826.1">
    <property type="nucleotide sequence ID" value="NZ_CP116968.1"/>
</dbReference>
<proteinExistence type="predicted"/>
<dbReference type="EMBL" id="CP116968">
    <property type="protein sequence ID" value="WNM61120.1"/>
    <property type="molecule type" value="Genomic_DNA"/>
</dbReference>
<feature type="domain" description="Methyltransferase type 11" evidence="1">
    <location>
        <begin position="47"/>
        <end position="131"/>
    </location>
</feature>
<dbReference type="InterPro" id="IPR029063">
    <property type="entry name" value="SAM-dependent_MTases_sf"/>
</dbReference>
<keyword evidence="2" id="KW-0808">Transferase</keyword>
<dbReference type="CDD" id="cd02440">
    <property type="entry name" value="AdoMet_MTases"/>
    <property type="match status" value="1"/>
</dbReference>
<accession>A0AA96GIT7</accession>
<gene>
    <name evidence="2" type="ORF">PQG83_15335</name>
</gene>
<protein>
    <submittedName>
        <fullName evidence="2">Methyltransferase domain-containing protein</fullName>
    </submittedName>
</protein>
<dbReference type="AlphaFoldDB" id="A0AA96GIT7"/>
<evidence type="ECO:0000313" key="2">
    <source>
        <dbReference type="EMBL" id="WNM61120.1"/>
    </source>
</evidence>
<dbReference type="Proteomes" id="UP001302494">
    <property type="component" value="Chromosome"/>
</dbReference>
<sequence length="245" mass="27925">MTRPDQLWRKHSDSINQSLLFRWLPKQPVGRLLKTDMFDELVGEGLTPFLQARGHSVIGMDLSFGNAHLTCRTQTSVCGACADVRDLPFGNESFEVVVSNSTLDHFQTSDEIIVSLRELHRVLRKDGQLILTLDNPANPIIAARNVLPFKLLNRLGILPYYVGATCGPRRLQKWLREIGFDVMDVTAVLHCPRIFAVLAAKILCSFANNSVQQRFLRWIQVFENMSHWPTRYLTGHFIAVRAEKR</sequence>
<dbReference type="Gene3D" id="3.40.50.150">
    <property type="entry name" value="Vaccinia Virus protein VP39"/>
    <property type="match status" value="1"/>
</dbReference>
<dbReference type="InterPro" id="IPR013216">
    <property type="entry name" value="Methyltransf_11"/>
</dbReference>
<dbReference type="SUPFAM" id="SSF53335">
    <property type="entry name" value="S-adenosyl-L-methionine-dependent methyltransferases"/>
    <property type="match status" value="1"/>
</dbReference>
<evidence type="ECO:0000313" key="3">
    <source>
        <dbReference type="Proteomes" id="UP001302494"/>
    </source>
</evidence>
<dbReference type="Pfam" id="PF08241">
    <property type="entry name" value="Methyltransf_11"/>
    <property type="match status" value="1"/>
</dbReference>
<dbReference type="GO" id="GO:0032259">
    <property type="term" value="P:methylation"/>
    <property type="evidence" value="ECO:0007669"/>
    <property type="project" value="UniProtKB-KW"/>
</dbReference>
<dbReference type="KEGG" id="nneo:PQG83_15335"/>
<keyword evidence="2" id="KW-0489">Methyltransferase</keyword>
<name>A0AA96GIT7_9BACT</name>
<dbReference type="GO" id="GO:0008757">
    <property type="term" value="F:S-adenosylmethionine-dependent methyltransferase activity"/>
    <property type="evidence" value="ECO:0007669"/>
    <property type="project" value="InterPro"/>
</dbReference>
<reference evidence="2 3" key="1">
    <citation type="submission" date="2023-01" db="EMBL/GenBank/DDBJ databases">
        <title>Cultivation and genomic characterization of new, ubiquitous marine nitrite-oxidizing bacteria from the Nitrospirales.</title>
        <authorList>
            <person name="Mueller A.J."/>
            <person name="Daebeler A."/>
            <person name="Herbold C.W."/>
            <person name="Kirkegaard R.H."/>
            <person name="Daims H."/>
        </authorList>
    </citation>
    <scope>NUCLEOTIDE SEQUENCE [LARGE SCALE GENOMIC DNA]</scope>
    <source>
        <strain evidence="2 3">DK</strain>
    </source>
</reference>
<evidence type="ECO:0000259" key="1">
    <source>
        <dbReference type="Pfam" id="PF08241"/>
    </source>
</evidence>
<keyword evidence="3" id="KW-1185">Reference proteome</keyword>
<organism evidence="2 3">
    <name type="scientific">Candidatus Nitrospira neomarina</name>
    <dbReference type="NCBI Taxonomy" id="3020899"/>
    <lineage>
        <taxon>Bacteria</taxon>
        <taxon>Pseudomonadati</taxon>
        <taxon>Nitrospirota</taxon>
        <taxon>Nitrospiria</taxon>
        <taxon>Nitrospirales</taxon>
        <taxon>Nitrospiraceae</taxon>
        <taxon>Nitrospira</taxon>
    </lineage>
</organism>